<keyword evidence="6 8" id="KW-0732">Signal</keyword>
<evidence type="ECO:0000313" key="13">
    <source>
        <dbReference type="Proteomes" id="UP001166093"/>
    </source>
</evidence>
<keyword evidence="4" id="KW-0964">Secreted</keyword>
<feature type="chain" id="PRO_5045088119" evidence="8">
    <location>
        <begin position="26"/>
        <end position="638"/>
    </location>
</feature>
<proteinExistence type="inferred from homology"/>
<sequence>MLLLVWTRCSRFILLLAAVLRMGYSQRAAIPGSKVNSIKSSLLGQTPTQAANRTITFPVGVISKKGNNPGKVYPCSSDKECSVGGYCHSPNQGPSRCLACRRKKKRCHRDGMCCPGNRCSNGICIAVSESILTGHIPAIEGHDKSNGQLSTSDMGWQNLGKTQSKLPNVKGHEGDSCLRSSDCAEGFCCARHFWTKICKPVLRLGEVCTKQRKKGSHGLEIFQRCDCAKGLSCKIWKDATSSSKSRLHSLHGFSSTALAHLTFKFLLDLCCSRSPVGQGDLSSPCTSDPCGLAGRLWACLSKAETLKGLVKTPNDRQILLTKLMFIVENLESLCDTRKILEFSPATSNTFVNTNVYRILTTKISAELSTKAANEIYGEKTQLFLEILLTSEYDRTKKAFKTFNAMLSEKWEATVTRTLNPEVFGAEDYFWYVIQVLYPMHKLNFAADYSRYARVFEPFSTKNKISHLKVNYPPAFHSHIPQLSVMPREHSANSKSPNGPPSVKRMTCVITSDPEETQHCKLICSTTGCLTATAPRSAHCYDPCADSEAVKTNTRCTPKRVPSADRFFAHCRLTMQLSQSYSVRGQRSAGQLTGKLAGARPDHWGRWCAESNAVTSELQRRRMTQLWAGYRARPDHRGR</sequence>
<protein>
    <submittedName>
        <fullName evidence="12">DKK2 protein</fullName>
    </submittedName>
</protein>
<evidence type="ECO:0000259" key="9">
    <source>
        <dbReference type="Pfam" id="PF04706"/>
    </source>
</evidence>
<dbReference type="CDD" id="cd23015">
    <property type="entry name" value="Dkk2_Cys1"/>
    <property type="match status" value="1"/>
</dbReference>
<evidence type="ECO:0000313" key="12">
    <source>
        <dbReference type="EMBL" id="MBN3286824.1"/>
    </source>
</evidence>
<evidence type="ECO:0000259" key="11">
    <source>
        <dbReference type="Pfam" id="PF21481"/>
    </source>
</evidence>
<comment type="caution">
    <text evidence="12">The sequence shown here is derived from an EMBL/GenBank/DDBJ whole genome shotgun (WGS) entry which is preliminary data.</text>
</comment>
<dbReference type="PANTHER" id="PTHR12113:SF12">
    <property type="entry name" value="DICKKOPF-RELATED PROTEIN 2"/>
    <property type="match status" value="1"/>
</dbReference>
<dbReference type="InterPro" id="IPR047303">
    <property type="entry name" value="Dkk2_Cys1"/>
</dbReference>
<feature type="signal peptide" evidence="8">
    <location>
        <begin position="1"/>
        <end position="25"/>
    </location>
</feature>
<dbReference type="InterPro" id="IPR039863">
    <property type="entry name" value="DKK1-4"/>
</dbReference>
<keyword evidence="3" id="KW-0217">Developmental protein</keyword>
<comment type="subcellular location">
    <subcellularLocation>
        <location evidence="1">Secreted</location>
    </subcellularLocation>
</comment>
<keyword evidence="5" id="KW-0879">Wnt signaling pathway</keyword>
<dbReference type="EMBL" id="JAAWVQ010161032">
    <property type="protein sequence ID" value="MBN3286824.1"/>
    <property type="molecule type" value="Genomic_DNA"/>
</dbReference>
<evidence type="ECO:0000256" key="7">
    <source>
        <dbReference type="ARBA" id="ARBA00023157"/>
    </source>
</evidence>
<reference evidence="12" key="1">
    <citation type="journal article" date="2021" name="Cell">
        <title>Tracing the genetic footprints of vertebrate landing in non-teleost ray-finned fishes.</title>
        <authorList>
            <person name="Bi X."/>
            <person name="Wang K."/>
            <person name="Yang L."/>
            <person name="Pan H."/>
            <person name="Jiang H."/>
            <person name="Wei Q."/>
            <person name="Fang M."/>
            <person name="Yu H."/>
            <person name="Zhu C."/>
            <person name="Cai Y."/>
            <person name="He Y."/>
            <person name="Gan X."/>
            <person name="Zeng H."/>
            <person name="Yu D."/>
            <person name="Zhu Y."/>
            <person name="Jiang H."/>
            <person name="Qiu Q."/>
            <person name="Yang H."/>
            <person name="Zhang Y.E."/>
            <person name="Wang W."/>
            <person name="Zhu M."/>
            <person name="He S."/>
            <person name="Zhang G."/>
        </authorList>
    </citation>
    <scope>NUCLEOTIDE SEQUENCE</scope>
    <source>
        <strain evidence="12">Pddl_001</strain>
    </source>
</reference>
<dbReference type="InterPro" id="IPR006796">
    <property type="entry name" value="Dickkopf_N"/>
</dbReference>
<evidence type="ECO:0000256" key="4">
    <source>
        <dbReference type="ARBA" id="ARBA00022525"/>
    </source>
</evidence>
<keyword evidence="7" id="KW-1015">Disulfide bond</keyword>
<comment type="similarity">
    <text evidence="2">Belongs to the dickkopf family.</text>
</comment>
<gene>
    <name evidence="12" type="primary">Dkk2</name>
    <name evidence="12" type="ORF">GTO93_0007358</name>
</gene>
<feature type="non-terminal residue" evidence="12">
    <location>
        <position position="638"/>
    </location>
</feature>
<dbReference type="InterPro" id="IPR048500">
    <property type="entry name" value="DIKK1/2/4_C-subdom1"/>
</dbReference>
<name>A0ABS2YJB9_POLSP</name>
<accession>A0ABS2YJB9</accession>
<dbReference type="Pfam" id="PF21481">
    <property type="entry name" value="DIKK1-2-4_C-subdom1"/>
    <property type="match status" value="1"/>
</dbReference>
<feature type="domain" description="Dickkopf-related protein 1/2/4 C-terminal subdomain 2" evidence="10">
    <location>
        <begin position="205"/>
        <end position="249"/>
    </location>
</feature>
<evidence type="ECO:0000256" key="3">
    <source>
        <dbReference type="ARBA" id="ARBA00022473"/>
    </source>
</evidence>
<dbReference type="Proteomes" id="UP001166093">
    <property type="component" value="Unassembled WGS sequence"/>
</dbReference>
<keyword evidence="13" id="KW-1185">Reference proteome</keyword>
<dbReference type="PANTHER" id="PTHR12113">
    <property type="entry name" value="DICKKOPF3-LIKE 3"/>
    <property type="match status" value="1"/>
</dbReference>
<dbReference type="InterPro" id="IPR048499">
    <property type="entry name" value="DIKK1/2/4_C-subdom2"/>
</dbReference>
<organism evidence="12 13">
    <name type="scientific">Polyodon spathula</name>
    <name type="common">North American paddlefish</name>
    <name type="synonym">Squalus spathula</name>
    <dbReference type="NCBI Taxonomy" id="7913"/>
    <lineage>
        <taxon>Eukaryota</taxon>
        <taxon>Metazoa</taxon>
        <taxon>Chordata</taxon>
        <taxon>Craniata</taxon>
        <taxon>Vertebrata</taxon>
        <taxon>Euteleostomi</taxon>
        <taxon>Actinopterygii</taxon>
        <taxon>Chondrostei</taxon>
        <taxon>Acipenseriformes</taxon>
        <taxon>Polyodontidae</taxon>
        <taxon>Polyodon</taxon>
    </lineage>
</organism>
<evidence type="ECO:0000259" key="10">
    <source>
        <dbReference type="Pfam" id="PF21479"/>
    </source>
</evidence>
<evidence type="ECO:0000256" key="1">
    <source>
        <dbReference type="ARBA" id="ARBA00004613"/>
    </source>
</evidence>
<evidence type="ECO:0000256" key="2">
    <source>
        <dbReference type="ARBA" id="ARBA00010842"/>
    </source>
</evidence>
<dbReference type="Pfam" id="PF21479">
    <property type="entry name" value="DIKK1-2-4_C-subdom2"/>
    <property type="match status" value="1"/>
</dbReference>
<feature type="domain" description="Dickkopf-related protein 1/2/4 C-terminal subdomain 1" evidence="11">
    <location>
        <begin position="173"/>
        <end position="202"/>
    </location>
</feature>
<evidence type="ECO:0000256" key="8">
    <source>
        <dbReference type="SAM" id="SignalP"/>
    </source>
</evidence>
<dbReference type="Pfam" id="PF04706">
    <property type="entry name" value="Dickkopf_N"/>
    <property type="match status" value="1"/>
</dbReference>
<feature type="domain" description="Dickkopf N-terminal cysteine-rich" evidence="9">
    <location>
        <begin position="74"/>
        <end position="125"/>
    </location>
</feature>
<dbReference type="Gene3D" id="2.10.80.10">
    <property type="entry name" value="Lipase, subunit A"/>
    <property type="match status" value="1"/>
</dbReference>
<feature type="non-terminal residue" evidence="12">
    <location>
        <position position="1"/>
    </location>
</feature>
<dbReference type="InterPro" id="IPR047302">
    <property type="entry name" value="Dkk2_Cys2"/>
</dbReference>
<evidence type="ECO:0000256" key="5">
    <source>
        <dbReference type="ARBA" id="ARBA00022687"/>
    </source>
</evidence>
<dbReference type="CDD" id="cd23273">
    <property type="entry name" value="Dkk2_Cys2"/>
    <property type="match status" value="1"/>
</dbReference>
<evidence type="ECO:0000256" key="6">
    <source>
        <dbReference type="ARBA" id="ARBA00022729"/>
    </source>
</evidence>